<dbReference type="PANTHER" id="PTHR34542">
    <property type="entry name" value="OS08G0359900 PROTEIN"/>
    <property type="match status" value="1"/>
</dbReference>
<evidence type="ECO:0000313" key="3">
    <source>
        <dbReference type="Proteomes" id="UP001634007"/>
    </source>
</evidence>
<comment type="caution">
    <text evidence="2">The sequence shown here is derived from an EMBL/GenBank/DDBJ whole genome shotgun (WGS) entry which is preliminary data.</text>
</comment>
<evidence type="ECO:0000256" key="1">
    <source>
        <dbReference type="SAM" id="MobiDB-lite"/>
    </source>
</evidence>
<name>A0ABD3JWP8_EUCGL</name>
<dbReference type="PANTHER" id="PTHR34542:SF1">
    <property type="entry name" value="OS08G0359900 PROTEIN"/>
    <property type="match status" value="1"/>
</dbReference>
<gene>
    <name evidence="2" type="ORF">ACJRO7_028328</name>
</gene>
<protein>
    <submittedName>
        <fullName evidence="2">Uncharacterized protein</fullName>
    </submittedName>
</protein>
<feature type="region of interest" description="Disordered" evidence="1">
    <location>
        <begin position="15"/>
        <end position="37"/>
    </location>
</feature>
<reference evidence="2 3" key="1">
    <citation type="submission" date="2024-11" db="EMBL/GenBank/DDBJ databases">
        <title>Chromosome-level genome assembly of Eucalyptus globulus Labill. provides insights into its genome evolution.</title>
        <authorList>
            <person name="Li X."/>
        </authorList>
    </citation>
    <scope>NUCLEOTIDE SEQUENCE [LARGE SCALE GENOMIC DNA]</scope>
    <source>
        <strain evidence="2">CL2024</strain>
        <tissue evidence="2">Fresh tender leaves</tissue>
    </source>
</reference>
<organism evidence="2 3">
    <name type="scientific">Eucalyptus globulus</name>
    <name type="common">Tasmanian blue gum</name>
    <dbReference type="NCBI Taxonomy" id="34317"/>
    <lineage>
        <taxon>Eukaryota</taxon>
        <taxon>Viridiplantae</taxon>
        <taxon>Streptophyta</taxon>
        <taxon>Embryophyta</taxon>
        <taxon>Tracheophyta</taxon>
        <taxon>Spermatophyta</taxon>
        <taxon>Magnoliopsida</taxon>
        <taxon>eudicotyledons</taxon>
        <taxon>Gunneridae</taxon>
        <taxon>Pentapetalae</taxon>
        <taxon>rosids</taxon>
        <taxon>malvids</taxon>
        <taxon>Myrtales</taxon>
        <taxon>Myrtaceae</taxon>
        <taxon>Myrtoideae</taxon>
        <taxon>Eucalypteae</taxon>
        <taxon>Eucalyptus</taxon>
    </lineage>
</organism>
<dbReference type="Proteomes" id="UP001634007">
    <property type="component" value="Unassembled WGS sequence"/>
</dbReference>
<sequence>MATLQKFKLFATQCGVAPSPTRSPGASPVVQLRRQSQQETTLRMLFTRGGGIGARGVDAIEPRRSFNTPEAGREKKKKSASGRTLKDLFVSPPPSPERDDDGSGGARGNGRGGEELFPFHAGCLGGLIAGPSSPRPVFMGLRFRSLLLRKAWRPTLETIDHT</sequence>
<evidence type="ECO:0000313" key="2">
    <source>
        <dbReference type="EMBL" id="KAL3731432.1"/>
    </source>
</evidence>
<keyword evidence="3" id="KW-1185">Reference proteome</keyword>
<proteinExistence type="predicted"/>
<dbReference type="EMBL" id="JBJKBG010000007">
    <property type="protein sequence ID" value="KAL3731432.1"/>
    <property type="molecule type" value="Genomic_DNA"/>
</dbReference>
<feature type="region of interest" description="Disordered" evidence="1">
    <location>
        <begin position="51"/>
        <end position="113"/>
    </location>
</feature>
<dbReference type="AlphaFoldDB" id="A0ABD3JWP8"/>
<accession>A0ABD3JWP8</accession>